<sequence length="223" mass="25605">MAKPIRCWPGPSRHLFRTRVEALYVFVHVKVELRAIEHLGAKRKLVNGWRTGFYATRTKYKGTNNRGLAAGPNREKKDERKRKKKERRNEKRKAQEEREIERDMKCVVGREGGTHGNANGGFNAEGSSKREEEEGAIDMKGKREGKATTNLQTSLFYTVVTSKGAAGKGRRCRKSRQDKMCTREKGSEAQTSFWFSDRSKNHHFTAFSHFRITVSLCKKILEV</sequence>
<keyword evidence="3" id="KW-1185">Reference proteome</keyword>
<comment type="caution">
    <text evidence="2">The sequence shown here is derived from an EMBL/GenBank/DDBJ whole genome shotgun (WGS) entry which is preliminary data.</text>
</comment>
<evidence type="ECO:0000313" key="3">
    <source>
        <dbReference type="Proteomes" id="UP001175227"/>
    </source>
</evidence>
<reference evidence="2" key="1">
    <citation type="submission" date="2023-06" db="EMBL/GenBank/DDBJ databases">
        <authorList>
            <consortium name="Lawrence Berkeley National Laboratory"/>
            <person name="Ahrendt S."/>
            <person name="Sahu N."/>
            <person name="Indic B."/>
            <person name="Wong-Bajracharya J."/>
            <person name="Merenyi Z."/>
            <person name="Ke H.-M."/>
            <person name="Monk M."/>
            <person name="Kocsube S."/>
            <person name="Drula E."/>
            <person name="Lipzen A."/>
            <person name="Balint B."/>
            <person name="Henrissat B."/>
            <person name="Andreopoulos B."/>
            <person name="Martin F.M."/>
            <person name="Harder C.B."/>
            <person name="Rigling D."/>
            <person name="Ford K.L."/>
            <person name="Foster G.D."/>
            <person name="Pangilinan J."/>
            <person name="Papanicolaou A."/>
            <person name="Barry K."/>
            <person name="LaButti K."/>
            <person name="Viragh M."/>
            <person name="Koriabine M."/>
            <person name="Yan M."/>
            <person name="Riley R."/>
            <person name="Champramary S."/>
            <person name="Plett K.L."/>
            <person name="Tsai I.J."/>
            <person name="Slot J."/>
            <person name="Sipos G."/>
            <person name="Plett J."/>
            <person name="Nagy L.G."/>
            <person name="Grigoriev I.V."/>
        </authorList>
    </citation>
    <scope>NUCLEOTIDE SEQUENCE</scope>
    <source>
        <strain evidence="2">ICMP 16352</strain>
    </source>
</reference>
<dbReference type="EMBL" id="JAUEPR010000113">
    <property type="protein sequence ID" value="KAK0463341.1"/>
    <property type="molecule type" value="Genomic_DNA"/>
</dbReference>
<dbReference type="AlphaFoldDB" id="A0AA39ND12"/>
<feature type="compositionally biased region" description="Gly residues" evidence="1">
    <location>
        <begin position="110"/>
        <end position="119"/>
    </location>
</feature>
<organism evidence="2 3">
    <name type="scientific">Armillaria novae-zelandiae</name>
    <dbReference type="NCBI Taxonomy" id="153914"/>
    <lineage>
        <taxon>Eukaryota</taxon>
        <taxon>Fungi</taxon>
        <taxon>Dikarya</taxon>
        <taxon>Basidiomycota</taxon>
        <taxon>Agaricomycotina</taxon>
        <taxon>Agaricomycetes</taxon>
        <taxon>Agaricomycetidae</taxon>
        <taxon>Agaricales</taxon>
        <taxon>Marasmiineae</taxon>
        <taxon>Physalacriaceae</taxon>
        <taxon>Armillaria</taxon>
    </lineage>
</organism>
<feature type="region of interest" description="Disordered" evidence="1">
    <location>
        <begin position="60"/>
        <end position="145"/>
    </location>
</feature>
<name>A0AA39ND12_9AGAR</name>
<dbReference type="Proteomes" id="UP001175227">
    <property type="component" value="Unassembled WGS sequence"/>
</dbReference>
<gene>
    <name evidence="2" type="ORF">IW261DRAFT_1427729</name>
</gene>
<evidence type="ECO:0000256" key="1">
    <source>
        <dbReference type="SAM" id="MobiDB-lite"/>
    </source>
</evidence>
<protein>
    <submittedName>
        <fullName evidence="2">Uncharacterized protein</fullName>
    </submittedName>
</protein>
<proteinExistence type="predicted"/>
<accession>A0AA39ND12</accession>
<feature type="compositionally biased region" description="Basic and acidic residues" evidence="1">
    <location>
        <begin position="87"/>
        <end position="105"/>
    </location>
</feature>
<feature type="compositionally biased region" description="Basic and acidic residues" evidence="1">
    <location>
        <begin position="127"/>
        <end position="145"/>
    </location>
</feature>
<evidence type="ECO:0000313" key="2">
    <source>
        <dbReference type="EMBL" id="KAK0463341.1"/>
    </source>
</evidence>